<dbReference type="AlphaFoldDB" id="A0A6A6XTU1"/>
<dbReference type="EMBL" id="MU001772">
    <property type="protein sequence ID" value="KAF2798987.1"/>
    <property type="molecule type" value="Genomic_DNA"/>
</dbReference>
<keyword evidence="1" id="KW-1133">Transmembrane helix</keyword>
<feature type="chain" id="PRO_5025633588" evidence="2">
    <location>
        <begin position="24"/>
        <end position="132"/>
    </location>
</feature>
<gene>
    <name evidence="3" type="ORF">K505DRAFT_413952</name>
</gene>
<keyword evidence="2" id="KW-0732">Signal</keyword>
<protein>
    <submittedName>
        <fullName evidence="3">Uncharacterized protein</fullName>
    </submittedName>
</protein>
<keyword evidence="1" id="KW-0812">Transmembrane</keyword>
<feature type="signal peptide" evidence="2">
    <location>
        <begin position="1"/>
        <end position="23"/>
    </location>
</feature>
<evidence type="ECO:0000313" key="3">
    <source>
        <dbReference type="EMBL" id="KAF2798987.1"/>
    </source>
</evidence>
<evidence type="ECO:0000256" key="2">
    <source>
        <dbReference type="SAM" id="SignalP"/>
    </source>
</evidence>
<reference evidence="3" key="1">
    <citation type="journal article" date="2020" name="Stud. Mycol.">
        <title>101 Dothideomycetes genomes: a test case for predicting lifestyles and emergence of pathogens.</title>
        <authorList>
            <person name="Haridas S."/>
            <person name="Albert R."/>
            <person name="Binder M."/>
            <person name="Bloem J."/>
            <person name="Labutti K."/>
            <person name="Salamov A."/>
            <person name="Andreopoulos B."/>
            <person name="Baker S."/>
            <person name="Barry K."/>
            <person name="Bills G."/>
            <person name="Bluhm B."/>
            <person name="Cannon C."/>
            <person name="Castanera R."/>
            <person name="Culley D."/>
            <person name="Daum C."/>
            <person name="Ezra D."/>
            <person name="Gonzalez J."/>
            <person name="Henrissat B."/>
            <person name="Kuo A."/>
            <person name="Liang C."/>
            <person name="Lipzen A."/>
            <person name="Lutzoni F."/>
            <person name="Magnuson J."/>
            <person name="Mondo S."/>
            <person name="Nolan M."/>
            <person name="Ohm R."/>
            <person name="Pangilinan J."/>
            <person name="Park H.-J."/>
            <person name="Ramirez L."/>
            <person name="Alfaro M."/>
            <person name="Sun H."/>
            <person name="Tritt A."/>
            <person name="Yoshinaga Y."/>
            <person name="Zwiers L.-H."/>
            <person name="Turgeon B."/>
            <person name="Goodwin S."/>
            <person name="Spatafora J."/>
            <person name="Crous P."/>
            <person name="Grigoriev I."/>
        </authorList>
    </citation>
    <scope>NUCLEOTIDE SEQUENCE</scope>
    <source>
        <strain evidence="3">CBS 109.77</strain>
    </source>
</reference>
<feature type="transmembrane region" description="Helical" evidence="1">
    <location>
        <begin position="68"/>
        <end position="92"/>
    </location>
</feature>
<evidence type="ECO:0000313" key="4">
    <source>
        <dbReference type="Proteomes" id="UP000799757"/>
    </source>
</evidence>
<proteinExistence type="predicted"/>
<keyword evidence="1" id="KW-0472">Membrane</keyword>
<dbReference type="OrthoDB" id="10637378at2759"/>
<organism evidence="3 4">
    <name type="scientific">Melanomma pulvis-pyrius CBS 109.77</name>
    <dbReference type="NCBI Taxonomy" id="1314802"/>
    <lineage>
        <taxon>Eukaryota</taxon>
        <taxon>Fungi</taxon>
        <taxon>Dikarya</taxon>
        <taxon>Ascomycota</taxon>
        <taxon>Pezizomycotina</taxon>
        <taxon>Dothideomycetes</taxon>
        <taxon>Pleosporomycetidae</taxon>
        <taxon>Pleosporales</taxon>
        <taxon>Melanommataceae</taxon>
        <taxon>Melanomma</taxon>
    </lineage>
</organism>
<sequence>MPPPPPWLTFSSILLLPTQFASQQIVTQHNDPTTTQPLPAYTIMPVISEAMIPDRWAPKQAWIEKQRWFTGVGIIGGLFVFGILCVFVISWYQCWAAGNCFWNCDRGRCWGVCRKRKRNAYTGRGGDKHERS</sequence>
<accession>A0A6A6XTU1</accession>
<evidence type="ECO:0000256" key="1">
    <source>
        <dbReference type="SAM" id="Phobius"/>
    </source>
</evidence>
<keyword evidence="4" id="KW-1185">Reference proteome</keyword>
<dbReference type="Proteomes" id="UP000799757">
    <property type="component" value="Unassembled WGS sequence"/>
</dbReference>
<name>A0A6A6XTU1_9PLEO</name>